<dbReference type="InterPro" id="IPR035940">
    <property type="entry name" value="CAP_sf"/>
</dbReference>
<comment type="caution">
    <text evidence="3">The sequence shown here is derived from an EMBL/GenBank/DDBJ whole genome shotgun (WGS) entry which is preliminary data.</text>
</comment>
<proteinExistence type="predicted"/>
<sequence length="213" mass="23344">MAGKLYFAAFVVAQVVVMTTSQNPPQATTKISAPTDAPVPVLTADNIKTVLDVHNEARRLENAKDMPELKWNADLAVRAQNWTDACKFAHQPPRVRRWGENIAAVGNTRPIPSQLTAMINEWIAEKKFNTGGTFEECCSFRASDCCHYTQVVWSRTTHVGCGYTVCPTLAYGSGSLTDIAFLACYYTPSGNSPIVTYDWKPFAQGTPNPVPPA</sequence>
<organism evidence="3 4">
    <name type="scientific">Lymnaea stagnalis</name>
    <name type="common">Great pond snail</name>
    <name type="synonym">Helix stagnalis</name>
    <dbReference type="NCBI Taxonomy" id="6523"/>
    <lineage>
        <taxon>Eukaryota</taxon>
        <taxon>Metazoa</taxon>
        <taxon>Spiralia</taxon>
        <taxon>Lophotrochozoa</taxon>
        <taxon>Mollusca</taxon>
        <taxon>Gastropoda</taxon>
        <taxon>Heterobranchia</taxon>
        <taxon>Euthyneura</taxon>
        <taxon>Panpulmonata</taxon>
        <taxon>Hygrophila</taxon>
        <taxon>Lymnaeoidea</taxon>
        <taxon>Lymnaeidae</taxon>
        <taxon>Lymnaea</taxon>
    </lineage>
</organism>
<feature type="domain" description="SCP" evidence="2">
    <location>
        <begin position="45"/>
        <end position="194"/>
    </location>
</feature>
<dbReference type="PANTHER" id="PTHR10334">
    <property type="entry name" value="CYSTEINE-RICH SECRETORY PROTEIN-RELATED"/>
    <property type="match status" value="1"/>
</dbReference>
<evidence type="ECO:0000313" key="3">
    <source>
        <dbReference type="EMBL" id="CAL1543750.1"/>
    </source>
</evidence>
<dbReference type="PRINTS" id="PR00837">
    <property type="entry name" value="V5TPXLIKE"/>
</dbReference>
<dbReference type="SMART" id="SM00198">
    <property type="entry name" value="SCP"/>
    <property type="match status" value="1"/>
</dbReference>
<dbReference type="InterPro" id="IPR014044">
    <property type="entry name" value="CAP_dom"/>
</dbReference>
<dbReference type="Gene3D" id="3.40.33.10">
    <property type="entry name" value="CAP"/>
    <property type="match status" value="1"/>
</dbReference>
<dbReference type="Pfam" id="PF00188">
    <property type="entry name" value="CAP"/>
    <property type="match status" value="1"/>
</dbReference>
<gene>
    <name evidence="3" type="ORF">GSLYS_00017263001</name>
</gene>
<dbReference type="SUPFAM" id="SSF55797">
    <property type="entry name" value="PR-1-like"/>
    <property type="match status" value="1"/>
</dbReference>
<dbReference type="EMBL" id="CAXITT010000573">
    <property type="protein sequence ID" value="CAL1543750.1"/>
    <property type="molecule type" value="Genomic_DNA"/>
</dbReference>
<evidence type="ECO:0000313" key="4">
    <source>
        <dbReference type="Proteomes" id="UP001497497"/>
    </source>
</evidence>
<dbReference type="CDD" id="cd05380">
    <property type="entry name" value="CAP_euk"/>
    <property type="match status" value="1"/>
</dbReference>
<name>A0AAV2IAB5_LYMST</name>
<accession>A0AAV2IAB5</accession>
<dbReference type="InterPro" id="IPR001283">
    <property type="entry name" value="CRISP-related"/>
</dbReference>
<dbReference type="AlphaFoldDB" id="A0AAV2IAB5"/>
<evidence type="ECO:0000259" key="2">
    <source>
        <dbReference type="SMART" id="SM00198"/>
    </source>
</evidence>
<keyword evidence="1" id="KW-0732">Signal</keyword>
<evidence type="ECO:0000256" key="1">
    <source>
        <dbReference type="SAM" id="SignalP"/>
    </source>
</evidence>
<dbReference type="Proteomes" id="UP001497497">
    <property type="component" value="Unassembled WGS sequence"/>
</dbReference>
<feature type="chain" id="PRO_5043763419" description="SCP domain-containing protein" evidence="1">
    <location>
        <begin position="22"/>
        <end position="213"/>
    </location>
</feature>
<protein>
    <recommendedName>
        <fullName evidence="2">SCP domain-containing protein</fullName>
    </recommendedName>
</protein>
<keyword evidence="4" id="KW-1185">Reference proteome</keyword>
<feature type="signal peptide" evidence="1">
    <location>
        <begin position="1"/>
        <end position="21"/>
    </location>
</feature>
<reference evidence="3 4" key="1">
    <citation type="submission" date="2024-04" db="EMBL/GenBank/DDBJ databases">
        <authorList>
            <consortium name="Genoscope - CEA"/>
            <person name="William W."/>
        </authorList>
    </citation>
    <scope>NUCLEOTIDE SEQUENCE [LARGE SCALE GENOMIC DNA]</scope>
</reference>